<evidence type="ECO:0000313" key="1">
    <source>
        <dbReference type="EMBL" id="SDX00924.1"/>
    </source>
</evidence>
<sequence>MNARLDQFITILEMQIPVRENTKLYAGFEALRSCDGKTYRKFRDLCGGPKGSPERQFSPSTVLRIAEEEGFARLELSIGPQPGESPVISNTSSYSFSDQVLTALKAAASDNDVQEIIRNEAEVIGRFGPIFHPHEIGTISEDDFRDFLKFENNKHWTTLERQKNRLCEDMDDLREALSVLVDETRPIANRFDEASELRGLGKGTMSAILLVAYPDRYGVWNGVSEAALLNSGLWPKLDRGATKGEKYDAICQVLRDIAQNLNISLWTLDSLWWRANFDNDEIEPSQKRTSPNPPQKNEGRVLGCLEKSIWEIKNSVLETVKNSNGQIKETTVKNKELLMSDQELEVHIRELLEQGNRQCAITGLNFEFVGDGDNKHLRPSLDRIDSNGHYEKSNVQLVCRFVNFWKQATPDSEFRDLIRLVRESVNL</sequence>
<dbReference type="AlphaFoldDB" id="A0A1H2Y8C8"/>
<dbReference type="EMBL" id="FNOI01000003">
    <property type="protein sequence ID" value="SDX00924.1"/>
    <property type="molecule type" value="Genomic_DNA"/>
</dbReference>
<dbReference type="STRING" id="670155.SAMN04488001_2238"/>
<accession>A0A1H2Y8C8</accession>
<organism evidence="1 2">
    <name type="scientific">Litoreibacter albidus</name>
    <dbReference type="NCBI Taxonomy" id="670155"/>
    <lineage>
        <taxon>Bacteria</taxon>
        <taxon>Pseudomonadati</taxon>
        <taxon>Pseudomonadota</taxon>
        <taxon>Alphaproteobacteria</taxon>
        <taxon>Rhodobacterales</taxon>
        <taxon>Roseobacteraceae</taxon>
        <taxon>Litoreibacter</taxon>
    </lineage>
</organism>
<evidence type="ECO:0000313" key="2">
    <source>
        <dbReference type="Proteomes" id="UP000199441"/>
    </source>
</evidence>
<protein>
    <submittedName>
        <fullName evidence="1">Uncharacterized protein</fullName>
    </submittedName>
</protein>
<reference evidence="2" key="1">
    <citation type="submission" date="2016-10" db="EMBL/GenBank/DDBJ databases">
        <authorList>
            <person name="Varghese N."/>
            <person name="Submissions S."/>
        </authorList>
    </citation>
    <scope>NUCLEOTIDE SEQUENCE [LARGE SCALE GENOMIC DNA]</scope>
    <source>
        <strain evidence="2">DSM 26922</strain>
    </source>
</reference>
<dbReference type="Gene3D" id="3.30.40.220">
    <property type="match status" value="1"/>
</dbReference>
<keyword evidence="2" id="KW-1185">Reference proteome</keyword>
<dbReference type="Proteomes" id="UP000199441">
    <property type="component" value="Unassembled WGS sequence"/>
</dbReference>
<gene>
    <name evidence="1" type="ORF">SAMN04488001_2238</name>
</gene>
<dbReference type="RefSeq" id="WP_089947006.1">
    <property type="nucleotide sequence ID" value="NZ_FNOI01000003.1"/>
</dbReference>
<name>A0A1H2Y8C8_9RHOB</name>
<dbReference type="OrthoDB" id="7340968at2"/>
<proteinExistence type="predicted"/>